<feature type="domain" description="CheC-like protein" evidence="3">
    <location>
        <begin position="114"/>
        <end position="144"/>
    </location>
</feature>
<evidence type="ECO:0000313" key="4">
    <source>
        <dbReference type="EMBL" id="OFV70002.1"/>
    </source>
</evidence>
<protein>
    <submittedName>
        <fullName evidence="4">CheY-P phosphatase CheC</fullName>
        <ecNumber evidence="4">3.-.-.-</ecNumber>
    </submittedName>
    <submittedName>
        <fullName evidence="5">Chemotaxis protein CheC</fullName>
    </submittedName>
</protein>
<evidence type="ECO:0000256" key="1">
    <source>
        <dbReference type="ARBA" id="ARBA00022500"/>
    </source>
</evidence>
<dbReference type="GO" id="GO:0006935">
    <property type="term" value="P:chemotaxis"/>
    <property type="evidence" value="ECO:0007669"/>
    <property type="project" value="UniProtKB-KW"/>
</dbReference>
<dbReference type="AlphaFoldDB" id="A0A1F2PGK5"/>
<dbReference type="GO" id="GO:0016787">
    <property type="term" value="F:hydrolase activity"/>
    <property type="evidence" value="ECO:0007669"/>
    <property type="project" value="UniProtKB-KW"/>
</dbReference>
<dbReference type="EMBL" id="LKEU01000035">
    <property type="protein sequence ID" value="OFV70002.1"/>
    <property type="molecule type" value="Genomic_DNA"/>
</dbReference>
<dbReference type="Proteomes" id="UP001163550">
    <property type="component" value="Chromosome"/>
</dbReference>
<reference evidence="4 6" key="1">
    <citation type="submission" date="2015-09" db="EMBL/GenBank/DDBJ databases">
        <title>Genome sequence of Acetobacterium wieringae DSM 1911.</title>
        <authorList>
            <person name="Poehlein A."/>
            <person name="Bengelsdorf F.R."/>
            <person name="Schiel-Bengelsdorf B."/>
            <person name="Duerre P."/>
            <person name="Daniel R."/>
        </authorList>
    </citation>
    <scope>NUCLEOTIDE SEQUENCE [LARGE SCALE GENOMIC DNA]</scope>
    <source>
        <strain evidence="4 6">DSM 1911</strain>
    </source>
</reference>
<dbReference type="RefSeq" id="WP_084633694.1">
    <property type="nucleotide sequence ID" value="NZ_CABIIK010000045.1"/>
</dbReference>
<accession>A0A1F2PGK5</accession>
<dbReference type="CDD" id="cd17909">
    <property type="entry name" value="CheC_ClassI"/>
    <property type="match status" value="1"/>
</dbReference>
<dbReference type="SUPFAM" id="SSF103039">
    <property type="entry name" value="CheC-like"/>
    <property type="match status" value="1"/>
</dbReference>
<organism evidence="4 6">
    <name type="scientific">Acetobacterium wieringae</name>
    <dbReference type="NCBI Taxonomy" id="52694"/>
    <lineage>
        <taxon>Bacteria</taxon>
        <taxon>Bacillati</taxon>
        <taxon>Bacillota</taxon>
        <taxon>Clostridia</taxon>
        <taxon>Eubacteriales</taxon>
        <taxon>Eubacteriaceae</taxon>
        <taxon>Acetobacterium</taxon>
    </lineage>
</organism>
<evidence type="ECO:0000313" key="5">
    <source>
        <dbReference type="EMBL" id="UYO63819.1"/>
    </source>
</evidence>
<keyword evidence="7" id="KW-1185">Reference proteome</keyword>
<dbReference type="OrthoDB" id="9812187at2"/>
<reference evidence="5" key="2">
    <citation type="submission" date="2021-11" db="EMBL/GenBank/DDBJ databases">
        <title>Isoprene-degrading acetogen.</title>
        <authorList>
            <person name="Yang Y."/>
            <person name="Jin H."/>
            <person name="Yan J."/>
        </authorList>
    </citation>
    <scope>NUCLEOTIDE SEQUENCE</scope>
    <source>
        <strain evidence="5">Berkeley</strain>
    </source>
</reference>
<dbReference type="Pfam" id="PF04509">
    <property type="entry name" value="CheC"/>
    <property type="match status" value="2"/>
</dbReference>
<feature type="domain" description="CheC-like protein" evidence="3">
    <location>
        <begin position="11"/>
        <end position="46"/>
    </location>
</feature>
<dbReference type="EC" id="3.-.-.-" evidence="4"/>
<sequence length="205" mass="22009">MFENYDELNEMQIDMLREIGNIGAGNAATALATILDEKVDMSVPSVRITGFDEAVANLGGAETMTVAVLVNFSGDAHGMIMFLLNVEDAKSIMDILVGEDDGEEGLSEMKISGIKEIGNILASSYVNAISALTGLTIEVSVPYVAIDMVGALMSVPIIEFGAIGDKLMFIEENFLGETNDLKSNMIMFAEINTLKTIMQKLGLEI</sequence>
<evidence type="ECO:0000256" key="2">
    <source>
        <dbReference type="ARBA" id="ARBA00022801"/>
    </source>
</evidence>
<evidence type="ECO:0000259" key="3">
    <source>
        <dbReference type="Pfam" id="PF04509"/>
    </source>
</evidence>
<dbReference type="PANTHER" id="PTHR43693">
    <property type="entry name" value="PROTEIN PHOSPHATASE CHEZ"/>
    <property type="match status" value="1"/>
</dbReference>
<dbReference type="InterPro" id="IPR050992">
    <property type="entry name" value="CheZ_family_phosphatases"/>
</dbReference>
<name>A0A1F2PGK5_9FIRM</name>
<gene>
    <name evidence="4" type="primary">cheC</name>
    <name evidence="4" type="ORF">ACWI_26440</name>
    <name evidence="5" type="ORF">LNN31_05140</name>
</gene>
<dbReference type="Gene3D" id="3.40.1550.10">
    <property type="entry name" value="CheC-like"/>
    <property type="match status" value="1"/>
</dbReference>
<keyword evidence="1" id="KW-0145">Chemotaxis</keyword>
<dbReference type="Proteomes" id="UP000176244">
    <property type="component" value="Unassembled WGS sequence"/>
</dbReference>
<dbReference type="STRING" id="52694.ACWI_26440"/>
<keyword evidence="2 4" id="KW-0378">Hydrolase</keyword>
<dbReference type="EMBL" id="CP087994">
    <property type="protein sequence ID" value="UYO63819.1"/>
    <property type="molecule type" value="Genomic_DNA"/>
</dbReference>
<dbReference type="InterPro" id="IPR028976">
    <property type="entry name" value="CheC-like_sf"/>
</dbReference>
<evidence type="ECO:0000313" key="7">
    <source>
        <dbReference type="Proteomes" id="UP001163550"/>
    </source>
</evidence>
<dbReference type="InterPro" id="IPR007597">
    <property type="entry name" value="CheC"/>
</dbReference>
<proteinExistence type="predicted"/>
<evidence type="ECO:0000313" key="6">
    <source>
        <dbReference type="Proteomes" id="UP000176244"/>
    </source>
</evidence>
<dbReference type="PANTHER" id="PTHR43693:SF1">
    <property type="entry name" value="PROTEIN PHOSPHATASE CHEZ"/>
    <property type="match status" value="1"/>
</dbReference>